<accession>A0A915CMI3</accession>
<dbReference type="AlphaFoldDB" id="A0A915CMI3"/>
<sequence length="638" mass="73090">MPFDNETCFFSVKKVPEDPIELREIDLAYELCNMMLPHQRLPKCFAIGAAGEYRLSDEYKVEGKCSRFSSSYIPNMISKFSECREKLQEIRILVESPPSSHQLVSMFVQPIKIVLRKFLDDSVAAIHSLLITSQDLVNVSNFLIDFQPRLEKTHAYFGSVLRIGNNNDYLMESAAHVWDKFVLDLAHSGYLAVDLPIWVELCGELVSLLGHYFNQFCENRELSIAYKREPVPGAVRQPFHPNFNSSREESQYARSTYSESSVAPSDRSNGKRVSLFKVLWTEKLREDLLLAIRYSKNVHFMPPMSFLEVYGIQLDELKRKGNSDYKIGFLKELLMRSAAAYKAQFADSILSEICCNDRIGVILSEIKELYTLRAFCRPLSDFFQDFAEVGITFDQMLKSTLLDVQLYCMNSKDSAMGEERGWKITLLLNGDQPWKFELSCQIAWPLSCVLDDNLMDLLNKCLELCQEIFRAYAISVKLLRKGSLQSVSLVADGESRKKRLLLHSSMRSLATIYSVMQTHIEQLITKTRMQLVGCKSLAEVDKCIHRCKESLDRILNYDDLEESSYIHPMIYKLCEMVPKIYDAETEPSAKNTRNVEKYLKVLGRILIMLQSDPLAPGPESVGQEIAARLPRSPSVYKH</sequence>
<evidence type="ECO:0000313" key="2">
    <source>
        <dbReference type="WBParaSite" id="jg10207"/>
    </source>
</evidence>
<name>A0A915CMI3_9BILA</name>
<dbReference type="Proteomes" id="UP000887574">
    <property type="component" value="Unplaced"/>
</dbReference>
<protein>
    <submittedName>
        <fullName evidence="2">Gamma-tubulin complex component</fullName>
    </submittedName>
</protein>
<reference evidence="2" key="1">
    <citation type="submission" date="2022-11" db="UniProtKB">
        <authorList>
            <consortium name="WormBaseParasite"/>
        </authorList>
    </citation>
    <scope>IDENTIFICATION</scope>
</reference>
<dbReference type="WBParaSite" id="jg10207">
    <property type="protein sequence ID" value="jg10207"/>
    <property type="gene ID" value="jg10207"/>
</dbReference>
<keyword evidence="1" id="KW-1185">Reference proteome</keyword>
<organism evidence="1 2">
    <name type="scientific">Ditylenchus dipsaci</name>
    <dbReference type="NCBI Taxonomy" id="166011"/>
    <lineage>
        <taxon>Eukaryota</taxon>
        <taxon>Metazoa</taxon>
        <taxon>Ecdysozoa</taxon>
        <taxon>Nematoda</taxon>
        <taxon>Chromadorea</taxon>
        <taxon>Rhabditida</taxon>
        <taxon>Tylenchina</taxon>
        <taxon>Tylenchomorpha</taxon>
        <taxon>Sphaerularioidea</taxon>
        <taxon>Anguinidae</taxon>
        <taxon>Anguininae</taxon>
        <taxon>Ditylenchus</taxon>
    </lineage>
</organism>
<proteinExistence type="predicted"/>
<evidence type="ECO:0000313" key="1">
    <source>
        <dbReference type="Proteomes" id="UP000887574"/>
    </source>
</evidence>